<dbReference type="HAMAP" id="MF_01326_B">
    <property type="entry name" value="Ribosomal_uL24_B"/>
    <property type="match status" value="1"/>
</dbReference>
<comment type="subunit">
    <text evidence="5">Part of the 50S ribosomal subunit.</text>
</comment>
<evidence type="ECO:0000256" key="2">
    <source>
        <dbReference type="ARBA" id="ARBA00022980"/>
    </source>
</evidence>
<dbReference type="EMBL" id="CP002189">
    <property type="protein sequence ID" value="ADV33604.1"/>
    <property type="molecule type" value="Genomic_DNA"/>
</dbReference>
<dbReference type="Gene3D" id="2.30.30.30">
    <property type="match status" value="1"/>
</dbReference>
<dbReference type="GO" id="GO:0006412">
    <property type="term" value="P:translation"/>
    <property type="evidence" value="ECO:0007669"/>
    <property type="project" value="UniProtKB-UniRule"/>
</dbReference>
<evidence type="ECO:0000259" key="6">
    <source>
        <dbReference type="Pfam" id="PF17136"/>
    </source>
</evidence>
<comment type="function">
    <text evidence="5">One of two assembly initiator proteins, it binds directly to the 5'-end of the 23S rRNA, where it nucleates assembly of the 50S subunit.</text>
</comment>
<dbReference type="OrthoDB" id="9807419at2"/>
<dbReference type="PANTHER" id="PTHR12903">
    <property type="entry name" value="MITOCHONDRIAL RIBOSOMAL PROTEIN L24"/>
    <property type="match status" value="1"/>
</dbReference>
<dbReference type="Pfam" id="PF17136">
    <property type="entry name" value="ribosomal_L24"/>
    <property type="match status" value="1"/>
</dbReference>
<evidence type="ECO:0000313" key="8">
    <source>
        <dbReference type="Proteomes" id="UP000007464"/>
    </source>
</evidence>
<keyword evidence="5" id="KW-0699">rRNA-binding</keyword>
<keyword evidence="5" id="KW-0694">RNA-binding</keyword>
<dbReference type="InterPro" id="IPR003256">
    <property type="entry name" value="Ribosomal_uL24"/>
</dbReference>
<accession>E8Q5Y8</accession>
<keyword evidence="3 5" id="KW-0687">Ribonucleoprotein</keyword>
<comment type="function">
    <text evidence="5">One of the proteins that surrounds the polypeptide exit tunnel on the outside of the subunit.</text>
</comment>
<evidence type="ECO:0000256" key="1">
    <source>
        <dbReference type="ARBA" id="ARBA00010618"/>
    </source>
</evidence>
<protein>
    <recommendedName>
        <fullName evidence="4 5">Large ribosomal subunit protein uL24</fullName>
    </recommendedName>
</protein>
<comment type="similarity">
    <text evidence="1 5">Belongs to the universal ribosomal protein uL24 family.</text>
</comment>
<dbReference type="GO" id="GO:0005840">
    <property type="term" value="C:ribosome"/>
    <property type="evidence" value="ECO:0007669"/>
    <property type="project" value="UniProtKB-KW"/>
</dbReference>
<dbReference type="InterPro" id="IPR014722">
    <property type="entry name" value="Rib_uL2_dom2"/>
</dbReference>
<evidence type="ECO:0000256" key="5">
    <source>
        <dbReference type="HAMAP-Rule" id="MF_01326"/>
    </source>
</evidence>
<dbReference type="STRING" id="859654.BVAF_203"/>
<keyword evidence="8" id="KW-1185">Reference proteome</keyword>
<dbReference type="SUPFAM" id="SSF50104">
    <property type="entry name" value="Translation proteins SH3-like domain"/>
    <property type="match status" value="1"/>
</dbReference>
<sequence length="106" mass="11715">MAAKKIRCGDEVIMLNGKDKGKIGKVQCIFSLKNRAMISGINLMKKHKKPVPDKNQPGGIFKKEASVDLSNIAIFNPDCKKADKVVFKIKDGKKIRVFKSSGNVIK</sequence>
<dbReference type="RefSeq" id="WP_013516529.1">
    <property type="nucleotide sequence ID" value="NC_014909.2"/>
</dbReference>
<evidence type="ECO:0000256" key="3">
    <source>
        <dbReference type="ARBA" id="ARBA00023274"/>
    </source>
</evidence>
<dbReference type="KEGG" id="bva:BVAF_203"/>
<name>E8Q5Y8_BLOVB</name>
<dbReference type="HOGENOM" id="CLU_093315_2_2_6"/>
<evidence type="ECO:0000256" key="4">
    <source>
        <dbReference type="ARBA" id="ARBA00035206"/>
    </source>
</evidence>
<dbReference type="GO" id="GO:1990904">
    <property type="term" value="C:ribonucleoprotein complex"/>
    <property type="evidence" value="ECO:0007669"/>
    <property type="project" value="UniProtKB-KW"/>
</dbReference>
<dbReference type="InterPro" id="IPR008991">
    <property type="entry name" value="Translation_prot_SH3-like_sf"/>
</dbReference>
<dbReference type="AlphaFoldDB" id="E8Q5Y8"/>
<dbReference type="InterPro" id="IPR057264">
    <property type="entry name" value="Ribosomal_uL24_C"/>
</dbReference>
<keyword evidence="2 5" id="KW-0689">Ribosomal protein</keyword>
<dbReference type="Proteomes" id="UP000007464">
    <property type="component" value="Chromosome"/>
</dbReference>
<dbReference type="GO" id="GO:0003735">
    <property type="term" value="F:structural constituent of ribosome"/>
    <property type="evidence" value="ECO:0007669"/>
    <property type="project" value="InterPro"/>
</dbReference>
<organism evidence="7 8">
    <name type="scientific">Blochmanniella vafra (strain BVAF)</name>
    <dbReference type="NCBI Taxonomy" id="859654"/>
    <lineage>
        <taxon>Bacteria</taxon>
        <taxon>Pseudomonadati</taxon>
        <taxon>Pseudomonadota</taxon>
        <taxon>Gammaproteobacteria</taxon>
        <taxon>Enterobacterales</taxon>
        <taxon>Enterobacteriaceae</taxon>
        <taxon>ant endosymbionts</taxon>
        <taxon>Candidatus Blochmanniella</taxon>
    </lineage>
</organism>
<dbReference type="GO" id="GO:0005829">
    <property type="term" value="C:cytosol"/>
    <property type="evidence" value="ECO:0007669"/>
    <property type="project" value="UniProtKB-ARBA"/>
</dbReference>
<gene>
    <name evidence="5 7" type="primary">rplX</name>
    <name evidence="7" type="ordered locus">BVAF_203</name>
</gene>
<feature type="domain" description="Large ribosomal subunit protein uL24 C-terminal" evidence="6">
    <location>
        <begin position="41"/>
        <end position="105"/>
    </location>
</feature>
<proteinExistence type="inferred from homology"/>
<evidence type="ECO:0000313" key="7">
    <source>
        <dbReference type="EMBL" id="ADV33604.1"/>
    </source>
</evidence>
<dbReference type="InterPro" id="IPR041988">
    <property type="entry name" value="Ribosomal_uL24_KOW"/>
</dbReference>
<dbReference type="GO" id="GO:0019843">
    <property type="term" value="F:rRNA binding"/>
    <property type="evidence" value="ECO:0007669"/>
    <property type="project" value="UniProtKB-UniRule"/>
</dbReference>
<dbReference type="CDD" id="cd06089">
    <property type="entry name" value="KOW_RPL26"/>
    <property type="match status" value="1"/>
</dbReference>
<dbReference type="NCBIfam" id="TIGR01079">
    <property type="entry name" value="rplX_bact"/>
    <property type="match status" value="1"/>
</dbReference>
<reference evidence="7 8" key="1">
    <citation type="journal article" date="2010" name="BMC Genomics">
        <title>Unprecedented loss of ammonia assimilation capability in a urease-encoding bacterial mutualist.</title>
        <authorList>
            <person name="Williams L.E."/>
            <person name="Wernegreen J.J."/>
        </authorList>
    </citation>
    <scope>NUCLEOTIDE SEQUENCE [LARGE SCALE GENOMIC DNA]</scope>
    <source>
        <strain evidence="7 8">BVAF</strain>
    </source>
</reference>